<feature type="compositionally biased region" description="Low complexity" evidence="1">
    <location>
        <begin position="18"/>
        <end position="50"/>
    </location>
</feature>
<feature type="compositionally biased region" description="Polar residues" evidence="1">
    <location>
        <begin position="138"/>
        <end position="154"/>
    </location>
</feature>
<name>A0A7W7WCK9_9ACTN</name>
<dbReference type="RefSeq" id="WP_184757531.1">
    <property type="nucleotide sequence ID" value="NZ_BAABEK010000017.1"/>
</dbReference>
<dbReference type="AlphaFoldDB" id="A0A7W7WCK9"/>
<keyword evidence="2" id="KW-1133">Transmembrane helix</keyword>
<organism evidence="3 4">
    <name type="scientific">Streptosporangium album</name>
    <dbReference type="NCBI Taxonomy" id="47479"/>
    <lineage>
        <taxon>Bacteria</taxon>
        <taxon>Bacillati</taxon>
        <taxon>Actinomycetota</taxon>
        <taxon>Actinomycetes</taxon>
        <taxon>Streptosporangiales</taxon>
        <taxon>Streptosporangiaceae</taxon>
        <taxon>Streptosporangium</taxon>
    </lineage>
</organism>
<feature type="compositionally biased region" description="Polar residues" evidence="1">
    <location>
        <begin position="114"/>
        <end position="125"/>
    </location>
</feature>
<evidence type="ECO:0000256" key="1">
    <source>
        <dbReference type="SAM" id="MobiDB-lite"/>
    </source>
</evidence>
<keyword evidence="2" id="KW-0812">Transmembrane</keyword>
<protein>
    <recommendedName>
        <fullName evidence="5">Cell division protein FtsL</fullName>
    </recommendedName>
</protein>
<gene>
    <name evidence="3" type="ORF">FHR32_005822</name>
</gene>
<evidence type="ECO:0000313" key="4">
    <source>
        <dbReference type="Proteomes" id="UP000534286"/>
    </source>
</evidence>
<accession>A0A7W7WCK9</accession>
<reference evidence="3 4" key="1">
    <citation type="submission" date="2020-08" db="EMBL/GenBank/DDBJ databases">
        <title>Sequencing the genomes of 1000 actinobacteria strains.</title>
        <authorList>
            <person name="Klenk H.-P."/>
        </authorList>
    </citation>
    <scope>NUCLEOTIDE SEQUENCE [LARGE SCALE GENOMIC DNA]</scope>
    <source>
        <strain evidence="3 4">DSM 43023</strain>
    </source>
</reference>
<comment type="caution">
    <text evidence="3">The sequence shown here is derived from an EMBL/GenBank/DDBJ whole genome shotgun (WGS) entry which is preliminary data.</text>
</comment>
<feature type="transmembrane region" description="Helical" evidence="2">
    <location>
        <begin position="57"/>
        <end position="75"/>
    </location>
</feature>
<keyword evidence="2" id="KW-0472">Membrane</keyword>
<sequence>MTRSDSDVRTAPSRGGRPARVPRATPQARRTRPARTVPVTGAAAPAARRGRTPRAPFVLLVVGLLCGGLISLLLLNTVLNQDSFKADELTRANDKLRQQKEELKYDNMLLEQPNALSRNSVNQGQGPDWNKVRAITPDRSNGSRVASEGQTPTGQERVPGTGR</sequence>
<feature type="region of interest" description="Disordered" evidence="1">
    <location>
        <begin position="114"/>
        <end position="163"/>
    </location>
</feature>
<dbReference type="Proteomes" id="UP000534286">
    <property type="component" value="Unassembled WGS sequence"/>
</dbReference>
<evidence type="ECO:0000313" key="3">
    <source>
        <dbReference type="EMBL" id="MBB4941445.1"/>
    </source>
</evidence>
<feature type="region of interest" description="Disordered" evidence="1">
    <location>
        <begin position="1"/>
        <end position="50"/>
    </location>
</feature>
<proteinExistence type="predicted"/>
<evidence type="ECO:0000256" key="2">
    <source>
        <dbReference type="SAM" id="Phobius"/>
    </source>
</evidence>
<dbReference type="EMBL" id="JACHJU010000002">
    <property type="protein sequence ID" value="MBB4941445.1"/>
    <property type="molecule type" value="Genomic_DNA"/>
</dbReference>
<evidence type="ECO:0008006" key="5">
    <source>
        <dbReference type="Google" id="ProtNLM"/>
    </source>
</evidence>
<keyword evidence="4" id="KW-1185">Reference proteome</keyword>